<evidence type="ECO:0000313" key="3">
    <source>
        <dbReference type="Proteomes" id="UP001480595"/>
    </source>
</evidence>
<dbReference type="EMBL" id="JAQQWL010000002">
    <property type="protein sequence ID" value="KAK8087335.1"/>
    <property type="molecule type" value="Genomic_DNA"/>
</dbReference>
<feature type="chain" id="PRO_5045201093" evidence="1">
    <location>
        <begin position="20"/>
        <end position="132"/>
    </location>
</feature>
<keyword evidence="3" id="KW-1185">Reference proteome</keyword>
<sequence length="132" mass="14145">MASLQLLATVLLSVTGVFGVPTNLIATRQASEIPPDTLYLIEWYPNGCGNGNGRSLTGYEEDLASCVKFDGLFDPSPTDSAAVRFLFPGDGRKYQWKLFSGNTCGDQIAQGEGDQCFSVPVNQNVGAVIVYT</sequence>
<feature type="signal peptide" evidence="1">
    <location>
        <begin position="1"/>
        <end position="19"/>
    </location>
</feature>
<reference evidence="2 3" key="1">
    <citation type="submission" date="2023-01" db="EMBL/GenBank/DDBJ databases">
        <title>Analysis of 21 Apiospora genomes using comparative genomics revels a genus with tremendous synthesis potential of carbohydrate active enzymes and secondary metabolites.</title>
        <authorList>
            <person name="Sorensen T."/>
        </authorList>
    </citation>
    <scope>NUCLEOTIDE SEQUENCE [LARGE SCALE GENOMIC DNA]</scope>
    <source>
        <strain evidence="2 3">CBS 135458</strain>
    </source>
</reference>
<evidence type="ECO:0000256" key="1">
    <source>
        <dbReference type="SAM" id="SignalP"/>
    </source>
</evidence>
<protein>
    <submittedName>
        <fullName evidence="2">Uncharacterized protein</fullName>
    </submittedName>
</protein>
<organism evidence="2 3">
    <name type="scientific">Apiospora phragmitis</name>
    <dbReference type="NCBI Taxonomy" id="2905665"/>
    <lineage>
        <taxon>Eukaryota</taxon>
        <taxon>Fungi</taxon>
        <taxon>Dikarya</taxon>
        <taxon>Ascomycota</taxon>
        <taxon>Pezizomycotina</taxon>
        <taxon>Sordariomycetes</taxon>
        <taxon>Xylariomycetidae</taxon>
        <taxon>Amphisphaeriales</taxon>
        <taxon>Apiosporaceae</taxon>
        <taxon>Apiospora</taxon>
    </lineage>
</organism>
<evidence type="ECO:0000313" key="2">
    <source>
        <dbReference type="EMBL" id="KAK8087335.1"/>
    </source>
</evidence>
<gene>
    <name evidence="2" type="ORF">PG994_002309</name>
</gene>
<dbReference type="Proteomes" id="UP001480595">
    <property type="component" value="Unassembled WGS sequence"/>
</dbReference>
<dbReference type="RefSeq" id="XP_066721859.1">
    <property type="nucleotide sequence ID" value="XM_066853718.1"/>
</dbReference>
<proteinExistence type="predicted"/>
<name>A0ABR1WW12_9PEZI</name>
<keyword evidence="1" id="KW-0732">Signal</keyword>
<accession>A0ABR1WW12</accession>
<dbReference type="GeneID" id="92086781"/>
<comment type="caution">
    <text evidence="2">The sequence shown here is derived from an EMBL/GenBank/DDBJ whole genome shotgun (WGS) entry which is preliminary data.</text>
</comment>